<keyword evidence="3" id="KW-0812">Transmembrane</keyword>
<dbReference type="InterPro" id="IPR052016">
    <property type="entry name" value="Bact_Sigma-Reg"/>
</dbReference>
<organism evidence="5 6">
    <name type="scientific">Kineosporia corallincola</name>
    <dbReference type="NCBI Taxonomy" id="2835133"/>
    <lineage>
        <taxon>Bacteria</taxon>
        <taxon>Bacillati</taxon>
        <taxon>Actinomycetota</taxon>
        <taxon>Actinomycetes</taxon>
        <taxon>Kineosporiales</taxon>
        <taxon>Kineosporiaceae</taxon>
        <taxon>Kineosporia</taxon>
    </lineage>
</organism>
<keyword evidence="6" id="KW-1185">Reference proteome</keyword>
<dbReference type="Gene3D" id="3.60.40.10">
    <property type="entry name" value="PPM-type phosphatase domain"/>
    <property type="match status" value="1"/>
</dbReference>
<gene>
    <name evidence="5" type="ORF">KIH74_25105</name>
</gene>
<accession>A0ABS5TMB9</accession>
<feature type="transmembrane region" description="Helical" evidence="3">
    <location>
        <begin position="102"/>
        <end position="119"/>
    </location>
</feature>
<dbReference type="RefSeq" id="WP_214158650.1">
    <property type="nucleotide sequence ID" value="NZ_JAHBAY010000011.1"/>
</dbReference>
<dbReference type="SUPFAM" id="SSF81606">
    <property type="entry name" value="PP2C-like"/>
    <property type="match status" value="1"/>
</dbReference>
<evidence type="ECO:0000256" key="1">
    <source>
        <dbReference type="ARBA" id="ARBA00022801"/>
    </source>
</evidence>
<name>A0ABS5TMB9_9ACTN</name>
<protein>
    <submittedName>
        <fullName evidence="5">Serine/threonine-protein phosphatase</fullName>
    </submittedName>
</protein>
<keyword evidence="1" id="KW-0378">Hydrolase</keyword>
<dbReference type="InterPro" id="IPR001932">
    <property type="entry name" value="PPM-type_phosphatase-like_dom"/>
</dbReference>
<keyword evidence="3" id="KW-1133">Transmembrane helix</keyword>
<sequence length="399" mass="42280">MATSNHGSSRLPGPRTPGSEQPRPASASPPAARTADRRVDPGISLRRWIDHGSRPGPRRLWLNATAALVFALVAEYAQNFLPAACVGLFLVLGSAVVRPRHLVRDAALIAVIVLIVLTLTGQQFWSLLPVTMVLLGAVLIGWIQRRERDAAESGLGALHTADAVLLDLRNEMLIRSAGPRLPDGWRFDTDLRPAHGDTFSGDFLVTQQPGPDALEVVLVDVSGNGYRAGARALLLAGAMRALLDAVPASRFLATANHHVVRLGSELLQEGFATAVHVSLDLVGGWFAVTGAGHPPAAHYHAGSGRWEVLDGEQGPALGLIADAAYPATRGRLERGDALMLYTDGLVESRCLDVGRGIDRLVGRADPLIARGVEGAAAHITGAIRTEDGDDRALIIISRG</sequence>
<dbReference type="PANTHER" id="PTHR43156:SF2">
    <property type="entry name" value="STAGE II SPORULATION PROTEIN E"/>
    <property type="match status" value="1"/>
</dbReference>
<dbReference type="Pfam" id="PF07228">
    <property type="entry name" value="SpoIIE"/>
    <property type="match status" value="1"/>
</dbReference>
<feature type="compositionally biased region" description="Low complexity" evidence="2">
    <location>
        <begin position="22"/>
        <end position="33"/>
    </location>
</feature>
<evidence type="ECO:0000256" key="3">
    <source>
        <dbReference type="SAM" id="Phobius"/>
    </source>
</evidence>
<comment type="caution">
    <text evidence="5">The sequence shown here is derived from an EMBL/GenBank/DDBJ whole genome shotgun (WGS) entry which is preliminary data.</text>
</comment>
<evidence type="ECO:0000256" key="2">
    <source>
        <dbReference type="SAM" id="MobiDB-lite"/>
    </source>
</evidence>
<feature type="domain" description="PPM-type phosphatase" evidence="4">
    <location>
        <begin position="182"/>
        <end position="398"/>
    </location>
</feature>
<evidence type="ECO:0000259" key="4">
    <source>
        <dbReference type="SMART" id="SM00331"/>
    </source>
</evidence>
<dbReference type="EMBL" id="JAHBAY010000011">
    <property type="protein sequence ID" value="MBT0772248.1"/>
    <property type="molecule type" value="Genomic_DNA"/>
</dbReference>
<dbReference type="PANTHER" id="PTHR43156">
    <property type="entry name" value="STAGE II SPORULATION PROTEIN E-RELATED"/>
    <property type="match status" value="1"/>
</dbReference>
<evidence type="ECO:0000313" key="5">
    <source>
        <dbReference type="EMBL" id="MBT0772248.1"/>
    </source>
</evidence>
<feature type="transmembrane region" description="Helical" evidence="3">
    <location>
        <begin position="125"/>
        <end position="143"/>
    </location>
</feature>
<feature type="region of interest" description="Disordered" evidence="2">
    <location>
        <begin position="1"/>
        <end position="36"/>
    </location>
</feature>
<proteinExistence type="predicted"/>
<dbReference type="Proteomes" id="UP001197247">
    <property type="component" value="Unassembled WGS sequence"/>
</dbReference>
<keyword evidence="3" id="KW-0472">Membrane</keyword>
<reference evidence="5 6" key="1">
    <citation type="submission" date="2021-05" db="EMBL/GenBank/DDBJ databases">
        <title>Kineosporia and Streptomyces sp. nov. two new marine actinobacteria isolated from Coral.</title>
        <authorList>
            <person name="Buangrab K."/>
            <person name="Sutthacheep M."/>
            <person name="Yeemin T."/>
            <person name="Harunari E."/>
            <person name="Igarashi Y."/>
            <person name="Kanchanasin P."/>
            <person name="Tanasupawat S."/>
            <person name="Phongsopitanun W."/>
        </authorList>
    </citation>
    <scope>NUCLEOTIDE SEQUENCE [LARGE SCALE GENOMIC DNA]</scope>
    <source>
        <strain evidence="5 6">J2-2</strain>
    </source>
</reference>
<evidence type="ECO:0000313" key="6">
    <source>
        <dbReference type="Proteomes" id="UP001197247"/>
    </source>
</evidence>
<feature type="transmembrane region" description="Helical" evidence="3">
    <location>
        <begin position="56"/>
        <end position="74"/>
    </location>
</feature>
<dbReference type="InterPro" id="IPR036457">
    <property type="entry name" value="PPM-type-like_dom_sf"/>
</dbReference>
<dbReference type="SMART" id="SM00331">
    <property type="entry name" value="PP2C_SIG"/>
    <property type="match status" value="1"/>
</dbReference>